<dbReference type="Proteomes" id="UP000278222">
    <property type="component" value="Unassembled WGS sequence"/>
</dbReference>
<dbReference type="AlphaFoldDB" id="A0A3N1KVY9"/>
<dbReference type="InterPro" id="IPR011711">
    <property type="entry name" value="GntR_C"/>
</dbReference>
<dbReference type="SUPFAM" id="SSF48008">
    <property type="entry name" value="GntR ligand-binding domain-like"/>
    <property type="match status" value="1"/>
</dbReference>
<reference evidence="5 6" key="1">
    <citation type="submission" date="2018-11" db="EMBL/GenBank/DDBJ databases">
        <title>Genomic Encyclopedia of Type Strains, Phase IV (KMG-IV): sequencing the most valuable type-strain genomes for metagenomic binning, comparative biology and taxonomic classification.</title>
        <authorList>
            <person name="Goeker M."/>
        </authorList>
    </citation>
    <scope>NUCLEOTIDE SEQUENCE [LARGE SCALE GENOMIC DNA]</scope>
    <source>
        <strain evidence="5 6">DSM 5900</strain>
    </source>
</reference>
<evidence type="ECO:0000259" key="4">
    <source>
        <dbReference type="PROSITE" id="PS50949"/>
    </source>
</evidence>
<evidence type="ECO:0000256" key="2">
    <source>
        <dbReference type="ARBA" id="ARBA00023125"/>
    </source>
</evidence>
<accession>A0A3N1KVY9</accession>
<sequence>MAAMSSDSVAVPGTPAWGVGPGLLRGGDFALPSVIATEIARVLSDRIVFLELAPGTRILEEEVGASFGVSRSPIREAFRMLEGDGLVIRAARRGVSITPMSRRDLDEVYACRVGLEGLAAAEAARRIDDEGRALVERLLAGLQAAFTADDVPTFFQHNVAFTRAIHALSQNQTLIRIVAGIEKQALRYRYLAHLQSREMLAMTLEGHGGVAEAVLAGKADLARRRASQLMRRSHGVIARALAESAYGLPGDTGTAELEDS</sequence>
<evidence type="ECO:0000313" key="5">
    <source>
        <dbReference type="EMBL" id="ROP83582.1"/>
    </source>
</evidence>
<dbReference type="PANTHER" id="PTHR43537">
    <property type="entry name" value="TRANSCRIPTIONAL REGULATOR, GNTR FAMILY"/>
    <property type="match status" value="1"/>
</dbReference>
<dbReference type="Gene3D" id="1.10.10.10">
    <property type="entry name" value="Winged helix-like DNA-binding domain superfamily/Winged helix DNA-binding domain"/>
    <property type="match status" value="1"/>
</dbReference>
<comment type="caution">
    <text evidence="5">The sequence shown here is derived from an EMBL/GenBank/DDBJ whole genome shotgun (WGS) entry which is preliminary data.</text>
</comment>
<feature type="domain" description="HTH gntR-type" evidence="4">
    <location>
        <begin position="33"/>
        <end position="100"/>
    </location>
</feature>
<keyword evidence="1" id="KW-0805">Transcription regulation</keyword>
<gene>
    <name evidence="5" type="ORF">EDC65_4230</name>
</gene>
<dbReference type="GO" id="GO:0003677">
    <property type="term" value="F:DNA binding"/>
    <property type="evidence" value="ECO:0007669"/>
    <property type="project" value="UniProtKB-KW"/>
</dbReference>
<dbReference type="Pfam" id="PF07729">
    <property type="entry name" value="FCD"/>
    <property type="match status" value="1"/>
</dbReference>
<keyword evidence="2" id="KW-0238">DNA-binding</keyword>
<evidence type="ECO:0000256" key="3">
    <source>
        <dbReference type="ARBA" id="ARBA00023163"/>
    </source>
</evidence>
<dbReference type="PROSITE" id="PS50949">
    <property type="entry name" value="HTH_GNTR"/>
    <property type="match status" value="1"/>
</dbReference>
<dbReference type="SUPFAM" id="SSF46785">
    <property type="entry name" value="Winged helix' DNA-binding domain"/>
    <property type="match status" value="1"/>
</dbReference>
<dbReference type="InterPro" id="IPR000524">
    <property type="entry name" value="Tscrpt_reg_HTH_GntR"/>
</dbReference>
<dbReference type="EMBL" id="RJKX01000016">
    <property type="protein sequence ID" value="ROP83582.1"/>
    <property type="molecule type" value="Genomic_DNA"/>
</dbReference>
<dbReference type="InterPro" id="IPR008920">
    <property type="entry name" value="TF_FadR/GntR_C"/>
</dbReference>
<dbReference type="OrthoDB" id="9789310at2"/>
<keyword evidence="6" id="KW-1185">Reference proteome</keyword>
<dbReference type="GO" id="GO:0003700">
    <property type="term" value="F:DNA-binding transcription factor activity"/>
    <property type="evidence" value="ECO:0007669"/>
    <property type="project" value="InterPro"/>
</dbReference>
<proteinExistence type="predicted"/>
<dbReference type="Pfam" id="PF00392">
    <property type="entry name" value="GntR"/>
    <property type="match status" value="1"/>
</dbReference>
<dbReference type="InterPro" id="IPR036390">
    <property type="entry name" value="WH_DNA-bd_sf"/>
</dbReference>
<dbReference type="Gene3D" id="1.20.120.530">
    <property type="entry name" value="GntR ligand-binding domain-like"/>
    <property type="match status" value="1"/>
</dbReference>
<dbReference type="PANTHER" id="PTHR43537:SF24">
    <property type="entry name" value="GLUCONATE OPERON TRANSCRIPTIONAL REPRESSOR"/>
    <property type="match status" value="1"/>
</dbReference>
<dbReference type="SMART" id="SM00895">
    <property type="entry name" value="FCD"/>
    <property type="match status" value="1"/>
</dbReference>
<evidence type="ECO:0000313" key="6">
    <source>
        <dbReference type="Proteomes" id="UP000278222"/>
    </source>
</evidence>
<protein>
    <submittedName>
        <fullName evidence="5">GntR family transcriptional regulator</fullName>
    </submittedName>
</protein>
<evidence type="ECO:0000256" key="1">
    <source>
        <dbReference type="ARBA" id="ARBA00023015"/>
    </source>
</evidence>
<keyword evidence="3" id="KW-0804">Transcription</keyword>
<name>A0A3N1KVY9_9PROT</name>
<organism evidence="5 6">
    <name type="scientific">Stella humosa</name>
    <dbReference type="NCBI Taxonomy" id="94"/>
    <lineage>
        <taxon>Bacteria</taxon>
        <taxon>Pseudomonadati</taxon>
        <taxon>Pseudomonadota</taxon>
        <taxon>Alphaproteobacteria</taxon>
        <taxon>Rhodospirillales</taxon>
        <taxon>Stellaceae</taxon>
        <taxon>Stella</taxon>
    </lineage>
</organism>
<dbReference type="SMART" id="SM00345">
    <property type="entry name" value="HTH_GNTR"/>
    <property type="match status" value="1"/>
</dbReference>
<dbReference type="InterPro" id="IPR036388">
    <property type="entry name" value="WH-like_DNA-bd_sf"/>
</dbReference>